<dbReference type="GeneID" id="24812055"/>
<keyword evidence="4" id="KW-1185">Reference proteome</keyword>
<dbReference type="PANTHER" id="PTHR42872:SF6">
    <property type="entry name" value="PROTEIN-GLUTAMATE METHYLESTERASE_PROTEIN-GLUTAMINE GLUTAMINASE"/>
    <property type="match status" value="1"/>
</dbReference>
<evidence type="ECO:0000256" key="1">
    <source>
        <dbReference type="PROSITE-ProRule" id="PRU00169"/>
    </source>
</evidence>
<evidence type="ECO:0000259" key="2">
    <source>
        <dbReference type="PROSITE" id="PS50110"/>
    </source>
</evidence>
<dbReference type="Proteomes" id="UP000033096">
    <property type="component" value="Chromosome"/>
</dbReference>
<name>A0A0E3LIC3_9EURY</name>
<feature type="modified residue" description="4-aspartylphosphate" evidence="1">
    <location>
        <position position="55"/>
    </location>
</feature>
<dbReference type="PATRIC" id="fig|1434123.4.peg.4288"/>
<protein>
    <submittedName>
        <fullName evidence="3">Chemotaxis response regulator protein-glutamate methylesterase CheB</fullName>
        <ecNumber evidence="3">3.1.1.61</ecNumber>
    </submittedName>
</protein>
<keyword evidence="3" id="KW-0378">Hydrolase</keyword>
<dbReference type="InterPro" id="IPR011006">
    <property type="entry name" value="CheY-like_superfamily"/>
</dbReference>
<evidence type="ECO:0000313" key="3">
    <source>
        <dbReference type="EMBL" id="AKB45771.1"/>
    </source>
</evidence>
<proteinExistence type="predicted"/>
<dbReference type="HOGENOM" id="CLU_000445_69_15_2"/>
<dbReference type="SUPFAM" id="SSF52172">
    <property type="entry name" value="CheY-like"/>
    <property type="match status" value="1"/>
</dbReference>
<dbReference type="GO" id="GO:0008984">
    <property type="term" value="F:protein-glutamate methylesterase activity"/>
    <property type="evidence" value="ECO:0007669"/>
    <property type="project" value="UniProtKB-EC"/>
</dbReference>
<sequence length="154" mass="17248">MTIRALIVTDSALIRKFLSDILSQDPNLRVIGTAFNGKDGLEKIKKLKPDVVLLDNVMPIFDGLKTLARVMKECPTPVVMISAPGERAKEITLTAFEYGAVDVIKKPEGILSQRIPDIAEEICRKTRAAAKANLENLEFMRNRRKNRTSIKEKN</sequence>
<dbReference type="AlphaFoldDB" id="A0A0E3LIC3"/>
<organism evidence="3 4">
    <name type="scientific">Methanosarcina vacuolata Z-761</name>
    <dbReference type="NCBI Taxonomy" id="1434123"/>
    <lineage>
        <taxon>Archaea</taxon>
        <taxon>Methanobacteriati</taxon>
        <taxon>Methanobacteriota</taxon>
        <taxon>Stenosarchaea group</taxon>
        <taxon>Methanomicrobia</taxon>
        <taxon>Methanosarcinales</taxon>
        <taxon>Methanosarcinaceae</taxon>
        <taxon>Methanosarcina</taxon>
    </lineage>
</organism>
<dbReference type="Gene3D" id="3.40.50.2300">
    <property type="match status" value="1"/>
</dbReference>
<dbReference type="PANTHER" id="PTHR42872">
    <property type="entry name" value="PROTEIN-GLUTAMATE METHYLESTERASE/PROTEIN-GLUTAMINE GLUTAMINASE"/>
    <property type="match status" value="1"/>
</dbReference>
<dbReference type="RefSeq" id="WP_084626199.1">
    <property type="nucleotide sequence ID" value="NZ_CP009520.1"/>
</dbReference>
<feature type="domain" description="Response regulatory" evidence="2">
    <location>
        <begin position="4"/>
        <end position="121"/>
    </location>
</feature>
<evidence type="ECO:0000313" key="4">
    <source>
        <dbReference type="Proteomes" id="UP000033096"/>
    </source>
</evidence>
<reference evidence="3 4" key="1">
    <citation type="submission" date="2014-07" db="EMBL/GenBank/DDBJ databases">
        <title>Methanogenic archaea and the global carbon cycle.</title>
        <authorList>
            <person name="Henriksen J.R."/>
            <person name="Luke J."/>
            <person name="Reinhart S."/>
            <person name="Benedict M.N."/>
            <person name="Youngblut N.D."/>
            <person name="Metcalf M.E."/>
            <person name="Whitaker R.J."/>
            <person name="Metcalf W.W."/>
        </authorList>
    </citation>
    <scope>NUCLEOTIDE SEQUENCE [LARGE SCALE GENOMIC DNA]</scope>
    <source>
        <strain evidence="3 4">Z-761</strain>
    </source>
</reference>
<dbReference type="CDD" id="cd17541">
    <property type="entry name" value="REC_CheB-like"/>
    <property type="match status" value="1"/>
</dbReference>
<accession>A0A0E3LIC3</accession>
<keyword evidence="1" id="KW-0597">Phosphoprotein</keyword>
<dbReference type="SMART" id="SM00448">
    <property type="entry name" value="REC"/>
    <property type="match status" value="1"/>
</dbReference>
<dbReference type="PROSITE" id="PS50110">
    <property type="entry name" value="RESPONSE_REGULATORY"/>
    <property type="match status" value="1"/>
</dbReference>
<dbReference type="GO" id="GO:0000160">
    <property type="term" value="P:phosphorelay signal transduction system"/>
    <property type="evidence" value="ECO:0007669"/>
    <property type="project" value="InterPro"/>
</dbReference>
<dbReference type="InterPro" id="IPR001789">
    <property type="entry name" value="Sig_transdc_resp-reg_receiver"/>
</dbReference>
<gene>
    <name evidence="3" type="ORF">MSVAZ_3502</name>
</gene>
<dbReference type="EC" id="3.1.1.61" evidence="3"/>
<dbReference type="STRING" id="1434123.MSVAZ_3502"/>
<dbReference type="KEGG" id="mvc:MSVAZ_3502"/>
<dbReference type="EMBL" id="CP009520">
    <property type="protein sequence ID" value="AKB45771.1"/>
    <property type="molecule type" value="Genomic_DNA"/>
</dbReference>
<dbReference type="Pfam" id="PF00072">
    <property type="entry name" value="Response_reg"/>
    <property type="match status" value="1"/>
</dbReference>